<evidence type="ECO:0000313" key="2">
    <source>
        <dbReference type="EMBL" id="GAA3711551.1"/>
    </source>
</evidence>
<comment type="caution">
    <text evidence="2">The sequence shown here is derived from an EMBL/GenBank/DDBJ whole genome shotgun (WGS) entry which is preliminary data.</text>
</comment>
<dbReference type="PROSITE" id="PS51318">
    <property type="entry name" value="TAT"/>
    <property type="match status" value="1"/>
</dbReference>
<dbReference type="EMBL" id="BAABCJ010000007">
    <property type="protein sequence ID" value="GAA3711551.1"/>
    <property type="molecule type" value="Genomic_DNA"/>
</dbReference>
<accession>A0ABP7DXW2</accession>
<organism evidence="2 3">
    <name type="scientific">Zhihengliuella alba</name>
    <dbReference type="NCBI Taxonomy" id="547018"/>
    <lineage>
        <taxon>Bacteria</taxon>
        <taxon>Bacillati</taxon>
        <taxon>Actinomycetota</taxon>
        <taxon>Actinomycetes</taxon>
        <taxon>Micrococcales</taxon>
        <taxon>Micrococcaceae</taxon>
        <taxon>Zhihengliuella</taxon>
    </lineage>
</organism>
<reference evidence="3" key="1">
    <citation type="journal article" date="2019" name="Int. J. Syst. Evol. Microbiol.">
        <title>The Global Catalogue of Microorganisms (GCM) 10K type strain sequencing project: providing services to taxonomists for standard genome sequencing and annotation.</title>
        <authorList>
            <consortium name="The Broad Institute Genomics Platform"/>
            <consortium name="The Broad Institute Genome Sequencing Center for Infectious Disease"/>
            <person name="Wu L."/>
            <person name="Ma J."/>
        </authorList>
    </citation>
    <scope>NUCLEOTIDE SEQUENCE [LARGE SCALE GENOMIC DNA]</scope>
    <source>
        <strain evidence="3">JCM 16961</strain>
    </source>
</reference>
<feature type="compositionally biased region" description="Polar residues" evidence="1">
    <location>
        <begin position="1"/>
        <end position="16"/>
    </location>
</feature>
<gene>
    <name evidence="2" type="ORF">GCM10022377_26230</name>
</gene>
<keyword evidence="3" id="KW-1185">Reference proteome</keyword>
<dbReference type="InterPro" id="IPR006311">
    <property type="entry name" value="TAT_signal"/>
</dbReference>
<name>A0ABP7DXW2_9MICC</name>
<feature type="region of interest" description="Disordered" evidence="1">
    <location>
        <begin position="1"/>
        <end position="23"/>
    </location>
</feature>
<protein>
    <submittedName>
        <fullName evidence="2">Uncharacterized protein</fullName>
    </submittedName>
</protein>
<dbReference type="Proteomes" id="UP001501536">
    <property type="component" value="Unassembled WGS sequence"/>
</dbReference>
<proteinExistence type="predicted"/>
<sequence length="182" mass="18428">MRMDTLDTTPVTQHAATGTPPGVRRRRVLTGAAWSVPIIAAAVSAPAASASPSTGGQLTYPAPFRYNGAGLQVVQTFMTATADGLVAGAATGAITLTVNAPAGTTLQTLSLNAGWVLTNPDSTSGTFVFIHSAGIVTGRDGTEEISLPTYTLQTPEEPPAAGSVTISWTSDNFTGGSVTYSG</sequence>
<evidence type="ECO:0000256" key="1">
    <source>
        <dbReference type="SAM" id="MobiDB-lite"/>
    </source>
</evidence>
<evidence type="ECO:0000313" key="3">
    <source>
        <dbReference type="Proteomes" id="UP001501536"/>
    </source>
</evidence>